<dbReference type="GO" id="GO:0048731">
    <property type="term" value="P:system development"/>
    <property type="evidence" value="ECO:0007669"/>
    <property type="project" value="UniProtKB-ARBA"/>
</dbReference>
<evidence type="ECO:0000256" key="9">
    <source>
        <dbReference type="ARBA" id="ARBA00022989"/>
    </source>
</evidence>
<keyword evidence="3" id="KW-0245">EGF-like domain</keyword>
<evidence type="ECO:0000313" key="19">
    <source>
        <dbReference type="Proteomes" id="UP000027135"/>
    </source>
</evidence>
<dbReference type="GO" id="GO:0048589">
    <property type="term" value="P:developmental growth"/>
    <property type="evidence" value="ECO:0007669"/>
    <property type="project" value="UniProtKB-ARBA"/>
</dbReference>
<evidence type="ECO:0000256" key="15">
    <source>
        <dbReference type="SAM" id="Phobius"/>
    </source>
</evidence>
<feature type="domain" description="Cadherin" evidence="17">
    <location>
        <begin position="1196"/>
        <end position="1304"/>
    </location>
</feature>
<dbReference type="Proteomes" id="UP000027135">
    <property type="component" value="Unassembled WGS sequence"/>
</dbReference>
<dbReference type="PRINTS" id="PR00205">
    <property type="entry name" value="CADHERIN"/>
</dbReference>
<dbReference type="FunCoup" id="A0A067QQC1">
    <property type="interactions" value="3"/>
</dbReference>
<feature type="domain" description="Cadherin" evidence="17">
    <location>
        <begin position="738"/>
        <end position="844"/>
    </location>
</feature>
<dbReference type="FunFam" id="2.60.40.60:FF:000266">
    <property type="entry name" value="Cadherin 23"/>
    <property type="match status" value="1"/>
</dbReference>
<organism evidence="18 19">
    <name type="scientific">Zootermopsis nevadensis</name>
    <name type="common">Dampwood termite</name>
    <dbReference type="NCBI Taxonomy" id="136037"/>
    <lineage>
        <taxon>Eukaryota</taxon>
        <taxon>Metazoa</taxon>
        <taxon>Ecdysozoa</taxon>
        <taxon>Arthropoda</taxon>
        <taxon>Hexapoda</taxon>
        <taxon>Insecta</taxon>
        <taxon>Pterygota</taxon>
        <taxon>Neoptera</taxon>
        <taxon>Polyneoptera</taxon>
        <taxon>Dictyoptera</taxon>
        <taxon>Blattodea</taxon>
        <taxon>Blattoidea</taxon>
        <taxon>Termitoidae</taxon>
        <taxon>Termopsidae</taxon>
        <taxon>Zootermopsis</taxon>
    </lineage>
</organism>
<gene>
    <name evidence="18" type="ORF">L798_14902</name>
</gene>
<dbReference type="FunFam" id="2.60.40.60:FF:000033">
    <property type="entry name" value="FAT atypical cadherin 1"/>
    <property type="match status" value="1"/>
</dbReference>
<keyword evidence="11" id="KW-1015">Disulfide bond</keyword>
<evidence type="ECO:0000256" key="8">
    <source>
        <dbReference type="ARBA" id="ARBA00022889"/>
    </source>
</evidence>
<dbReference type="FunFam" id="2.60.40.60:FF:000098">
    <property type="entry name" value="cadherin-23 isoform X1"/>
    <property type="match status" value="1"/>
</dbReference>
<evidence type="ECO:0000256" key="4">
    <source>
        <dbReference type="ARBA" id="ARBA00022692"/>
    </source>
</evidence>
<keyword evidence="5 16" id="KW-0732">Signal</keyword>
<dbReference type="Gene3D" id="2.60.40.60">
    <property type="entry name" value="Cadherins"/>
    <property type="match status" value="14"/>
</dbReference>
<dbReference type="CDD" id="cd11304">
    <property type="entry name" value="Cadherin_repeat"/>
    <property type="match status" value="14"/>
</dbReference>
<feature type="domain" description="Cadherin" evidence="17">
    <location>
        <begin position="149"/>
        <end position="268"/>
    </location>
</feature>
<evidence type="ECO:0000256" key="1">
    <source>
        <dbReference type="ARBA" id="ARBA00004251"/>
    </source>
</evidence>
<dbReference type="InterPro" id="IPR020894">
    <property type="entry name" value="Cadherin_CS"/>
</dbReference>
<dbReference type="FunFam" id="2.60.40.60:FF:000021">
    <property type="entry name" value="FAT atypical cadherin 1"/>
    <property type="match status" value="1"/>
</dbReference>
<dbReference type="GO" id="GO:0008104">
    <property type="term" value="P:intracellular protein localization"/>
    <property type="evidence" value="ECO:0007669"/>
    <property type="project" value="UniProtKB-ARBA"/>
</dbReference>
<feature type="domain" description="Cadherin" evidence="17">
    <location>
        <begin position="1419"/>
        <end position="1536"/>
    </location>
</feature>
<keyword evidence="7 14" id="KW-0106">Calcium</keyword>
<keyword evidence="4 15" id="KW-0812">Transmembrane</keyword>
<dbReference type="Pfam" id="PF00028">
    <property type="entry name" value="Cadherin"/>
    <property type="match status" value="11"/>
</dbReference>
<evidence type="ECO:0000313" key="18">
    <source>
        <dbReference type="EMBL" id="KDR10809.1"/>
    </source>
</evidence>
<dbReference type="GO" id="GO:0030154">
    <property type="term" value="P:cell differentiation"/>
    <property type="evidence" value="ECO:0007669"/>
    <property type="project" value="UniProtKB-ARBA"/>
</dbReference>
<accession>A0A067QQC1</accession>
<feature type="domain" description="Cadherin" evidence="17">
    <location>
        <begin position="620"/>
        <end position="729"/>
    </location>
</feature>
<dbReference type="GO" id="GO:0048513">
    <property type="term" value="P:animal organ development"/>
    <property type="evidence" value="ECO:0007669"/>
    <property type="project" value="UniProtKB-ARBA"/>
</dbReference>
<evidence type="ECO:0000256" key="13">
    <source>
        <dbReference type="ARBA" id="ARBA00059331"/>
    </source>
</evidence>
<dbReference type="PROSITE" id="PS50268">
    <property type="entry name" value="CADHERIN_2"/>
    <property type="match status" value="13"/>
</dbReference>
<keyword evidence="2" id="KW-1003">Cell membrane</keyword>
<dbReference type="GO" id="GO:0001736">
    <property type="term" value="P:establishment of planar polarity"/>
    <property type="evidence" value="ECO:0007669"/>
    <property type="project" value="UniProtKB-ARBA"/>
</dbReference>
<feature type="domain" description="Cadherin" evidence="17">
    <location>
        <begin position="515"/>
        <end position="619"/>
    </location>
</feature>
<feature type="signal peptide" evidence="16">
    <location>
        <begin position="1"/>
        <end position="35"/>
    </location>
</feature>
<evidence type="ECO:0000256" key="12">
    <source>
        <dbReference type="ARBA" id="ARBA00023180"/>
    </source>
</evidence>
<feature type="domain" description="Cadherin" evidence="17">
    <location>
        <begin position="392"/>
        <end position="514"/>
    </location>
</feature>
<evidence type="ECO:0000256" key="11">
    <source>
        <dbReference type="ARBA" id="ARBA00023157"/>
    </source>
</evidence>
<dbReference type="PANTHER" id="PTHR24026">
    <property type="entry name" value="FAT ATYPICAL CADHERIN-RELATED"/>
    <property type="match status" value="1"/>
</dbReference>
<dbReference type="InterPro" id="IPR002126">
    <property type="entry name" value="Cadherin-like_dom"/>
</dbReference>
<keyword evidence="8" id="KW-0130">Cell adhesion</keyword>
<evidence type="ECO:0000256" key="6">
    <source>
        <dbReference type="ARBA" id="ARBA00022737"/>
    </source>
</evidence>
<reference evidence="18 19" key="1">
    <citation type="journal article" date="2014" name="Nat. Commun.">
        <title>Molecular traces of alternative social organization in a termite genome.</title>
        <authorList>
            <person name="Terrapon N."/>
            <person name="Li C."/>
            <person name="Robertson H.M."/>
            <person name="Ji L."/>
            <person name="Meng X."/>
            <person name="Booth W."/>
            <person name="Chen Z."/>
            <person name="Childers C.P."/>
            <person name="Glastad K.M."/>
            <person name="Gokhale K."/>
            <person name="Gowin J."/>
            <person name="Gronenberg W."/>
            <person name="Hermansen R.A."/>
            <person name="Hu H."/>
            <person name="Hunt B.G."/>
            <person name="Huylmans A.K."/>
            <person name="Khalil S.M."/>
            <person name="Mitchell R.D."/>
            <person name="Munoz-Torres M.C."/>
            <person name="Mustard J.A."/>
            <person name="Pan H."/>
            <person name="Reese J.T."/>
            <person name="Scharf M.E."/>
            <person name="Sun F."/>
            <person name="Vogel H."/>
            <person name="Xiao J."/>
            <person name="Yang W."/>
            <person name="Yang Z."/>
            <person name="Yang Z."/>
            <person name="Zhou J."/>
            <person name="Zhu J."/>
            <person name="Brent C.S."/>
            <person name="Elsik C.G."/>
            <person name="Goodisman M.A."/>
            <person name="Liberles D.A."/>
            <person name="Roe R.M."/>
            <person name="Vargo E.L."/>
            <person name="Vilcinskas A."/>
            <person name="Wang J."/>
            <person name="Bornberg-Bauer E."/>
            <person name="Korb J."/>
            <person name="Zhang G."/>
            <person name="Liebig J."/>
        </authorList>
    </citation>
    <scope>NUCLEOTIDE SEQUENCE [LARGE SCALE GENOMIC DNA]</scope>
    <source>
        <tissue evidence="18">Whole organism</tissue>
    </source>
</reference>
<dbReference type="FunFam" id="2.60.40.60:FF:000020">
    <property type="entry name" value="Dachsous cadherin-related 1b"/>
    <property type="match status" value="1"/>
</dbReference>
<keyword evidence="6" id="KW-0677">Repeat</keyword>
<protein>
    <submittedName>
        <fullName evidence="18">Cadherin-23</fullName>
    </submittedName>
</protein>
<sequence length="1859" mass="203157">MGNHNILPNMKNSQERPRILWFYLLLFLWGLSVEAQSLINRAPHFLPGGDMARFSLPEDTKVGTPVYRLRGLDPEGSSVHYSISGEQLTVDRKSGIVSLLRPLDRESVDLVEVIISITDEGIAGSEPNTVSLRREIPILDVNDNAPEFQGRPYSFAVAETTRVGTTVFSNITITDKDGGVNADIILSCAADKDNEDACSTFDVATEKITEGEYVGIISLLKPLDYEQRAGYSLVLKATDVASESSARLTAVANVAIDVMDIQDQPPVFLNSPFSATVAEGTAPGTSVLNIRARDGDSGDPRNVTLAIEGDVLGYFSLVQYAHSPTSAVSVADLVTSNKSIDREHPDIFQNGGIYVFSVKATELINNELPGDTATSQVTIVITDVDDQVPVFNEDNFHISVSEDIGADTPLPGLNMVVNDRDVGENARYTLKLRDVKNSAGTFTVHPSVATGRTPVVIRVANVKGLDYDVEDPSLRKIVFDVVAVVKGKQDLDVEVASARVTVDLVDANDNSPVFPQSAYRIRVLENVRPGSLISNITAKDVDSKEFGSVTYSIKGFGSEKFYTQSKEGGLYVAKSSPGLDYETQKSYSLTFEARDGGGRVSTANLFVEVEDVNDNAPVFEQREYGRTVREGATSFQPQLFVRAIDADGPDQGGGKIFYSIQSSNVDRDVFFVEPVSGEVKMNSPVNSSDTPRGQYELMIRATDAGKPPLHEETRVLIRVGVPGNQRPIFRGNRNVGNGPSSYAATVQENAEPETEVVQVMATDPDGQDSLLNYFIAGGARDNFVINERSGQIRVSPDARLDLETGGSHYDIIVHAVDSGTPIRETATATVAVEITDVNNKPPVFQANDASAFVRYVSERVPVGEHVLTVKAVDPDSDAKVVYSIVEPIKAADRTGVALKSIVPYNYKAAFKINSTTGEVFVAKSLDHQAAAVIIITIQANDVNAVEHVQDQFAKAEVTIYIQAYNNSNPVFTISTWTPTNPVIKVAVREEQRLGATLMTLSAKDPLDGRIISKFEEVKGAQDFVSVDPHSGDIILNKRLDYESLQQKSFSLQVHAISDDDKRTSEATVIIEVQDINDNSPQFSQESYKTRVFESAKYPEKILTVKANDLDINDNKTGYGTIRYSLNGGSAALFDVDPVSGVVKIAPNVTLDREKQPLLRFNVVASDTPQGGSEQRKSIAVVLVDVLDVNDNAPSFTKRMYSAVVPENVAVGTDVTTVTAVDPDDGGGGQITYDLSNEGEANGLFAINHTTGHIKTQKALTGKGRTEPYHLIVRAQDGGNPSLSMDVPLSIYIGDVFTNDGVPLFIRPTFNEVAKISENSSIGSPVFQVMATDPDDPNSPNGKISYKFLDDGLDAVAFNIDDDTGLISTRLLLDREQKENYSLIVVIQDHGDPPQQASRVLQVQVLDIDDHKPLFKRGLDDEPQGLTIREEVDIGTEVGTVEAVDDDIGENGMIDYLITYGNEDGLFSIMHTSDNKGMITVAKRLDREAASEHLITVKCFKKSSRPRSLRKQYNRQDPSERQVRIIVLDIDDNKPVFTKENITIGVRLNVPVDKKEANDIDSDAQPITYSLVNSTFFSLAPSIIDTVPVSANHSAVFRLDNKTGELRTASSMVGFVDGFFELDVTANNSEFSGREVNTTVKIFVLRDRDLLKFVFSKPPTDVRRVLNDFQREVEKALLLPVSLNIYDTQFYAKEDGSLDFSSTSSCFQLVGKESYDLNDMQSLLQDPSNIDLNKVYDKYNVEGVQRCAPLIVKAEASWIQLWVLAIACFIGLGALMAGIATCCLHGRYKRHVKRSLLRDCPRVPVSSIGYLSGTGASSTMIITPSAALSEGPRMYEWAHDGPGLPPGHDNMSYHSFPTRW</sequence>
<dbReference type="GO" id="GO:0005509">
    <property type="term" value="F:calcium ion binding"/>
    <property type="evidence" value="ECO:0007669"/>
    <property type="project" value="UniProtKB-UniRule"/>
</dbReference>
<feature type="transmembrane region" description="Helical" evidence="15">
    <location>
        <begin position="1760"/>
        <end position="1783"/>
    </location>
</feature>
<dbReference type="EMBL" id="KK853136">
    <property type="protein sequence ID" value="KDR10809.1"/>
    <property type="molecule type" value="Genomic_DNA"/>
</dbReference>
<feature type="domain" description="Cadherin" evidence="17">
    <location>
        <begin position="54"/>
        <end position="148"/>
    </location>
</feature>
<dbReference type="PROSITE" id="PS00232">
    <property type="entry name" value="CADHERIN_1"/>
    <property type="match status" value="5"/>
</dbReference>
<keyword evidence="10 15" id="KW-0472">Membrane</keyword>
<name>A0A067QQC1_ZOONE</name>
<evidence type="ECO:0000256" key="7">
    <source>
        <dbReference type="ARBA" id="ARBA00022837"/>
    </source>
</evidence>
<dbReference type="SUPFAM" id="SSF49313">
    <property type="entry name" value="Cadherin-like"/>
    <property type="match status" value="14"/>
</dbReference>
<feature type="domain" description="Cadherin" evidence="17">
    <location>
        <begin position="848"/>
        <end position="971"/>
    </location>
</feature>
<feature type="domain" description="Cadherin" evidence="17">
    <location>
        <begin position="979"/>
        <end position="1082"/>
    </location>
</feature>
<feature type="domain" description="Cadherin" evidence="17">
    <location>
        <begin position="1307"/>
        <end position="1414"/>
    </location>
</feature>
<evidence type="ECO:0000256" key="16">
    <source>
        <dbReference type="SAM" id="SignalP"/>
    </source>
</evidence>
<dbReference type="FunFam" id="2.60.40.60:FF:000168">
    <property type="entry name" value="Cadherin-related family member 2"/>
    <property type="match status" value="1"/>
</dbReference>
<keyword evidence="9 15" id="KW-1133">Transmembrane helix</keyword>
<evidence type="ECO:0000256" key="2">
    <source>
        <dbReference type="ARBA" id="ARBA00022475"/>
    </source>
</evidence>
<dbReference type="OMA" id="YNRQDPS"/>
<feature type="domain" description="Cadherin" evidence="17">
    <location>
        <begin position="1083"/>
        <end position="1195"/>
    </location>
</feature>
<dbReference type="FunFam" id="2.60.40.60:FF:000296">
    <property type="entry name" value="Cadherin 74A, isoform A"/>
    <property type="match status" value="1"/>
</dbReference>
<dbReference type="FunFam" id="2.60.40.60:FF:000039">
    <property type="entry name" value="FAT atypical cadherin 3"/>
    <property type="match status" value="1"/>
</dbReference>
<dbReference type="GO" id="GO:0005886">
    <property type="term" value="C:plasma membrane"/>
    <property type="evidence" value="ECO:0007669"/>
    <property type="project" value="UniProtKB-SubCell"/>
</dbReference>
<dbReference type="GO" id="GO:0007163">
    <property type="term" value="P:establishment or maintenance of cell polarity"/>
    <property type="evidence" value="ECO:0007669"/>
    <property type="project" value="UniProtKB-ARBA"/>
</dbReference>
<feature type="chain" id="PRO_5001647786" evidence="16">
    <location>
        <begin position="36"/>
        <end position="1859"/>
    </location>
</feature>
<dbReference type="eggNOG" id="KOG3594">
    <property type="taxonomic scope" value="Eukaryota"/>
</dbReference>
<keyword evidence="12" id="KW-0325">Glycoprotein</keyword>
<dbReference type="STRING" id="136037.A0A067QQC1"/>
<comment type="function">
    <text evidence="13">Cadherins are calcium-dependent cell adhesion proteins. They preferentially interact with themselves in a homophilic manner in connecting cells.</text>
</comment>
<evidence type="ECO:0000256" key="5">
    <source>
        <dbReference type="ARBA" id="ARBA00022729"/>
    </source>
</evidence>
<dbReference type="FunFam" id="2.60.40.60:FF:000118">
    <property type="entry name" value="protocadherin Fat 4"/>
    <property type="match status" value="1"/>
</dbReference>
<evidence type="ECO:0000256" key="14">
    <source>
        <dbReference type="PROSITE-ProRule" id="PRU00043"/>
    </source>
</evidence>
<evidence type="ECO:0000259" key="17">
    <source>
        <dbReference type="PROSITE" id="PS50268"/>
    </source>
</evidence>
<dbReference type="InterPro" id="IPR015919">
    <property type="entry name" value="Cadherin-like_sf"/>
</dbReference>
<feature type="domain" description="Cadherin" evidence="17">
    <location>
        <begin position="269"/>
        <end position="391"/>
    </location>
</feature>
<dbReference type="InParanoid" id="A0A067QQC1"/>
<evidence type="ECO:0000256" key="10">
    <source>
        <dbReference type="ARBA" id="ARBA00023136"/>
    </source>
</evidence>
<proteinExistence type="predicted"/>
<dbReference type="PANTHER" id="PTHR24026:SF126">
    <property type="entry name" value="PROTOCADHERIN FAT 4"/>
    <property type="match status" value="1"/>
</dbReference>
<dbReference type="GO" id="GO:0007156">
    <property type="term" value="P:homophilic cell adhesion via plasma membrane adhesion molecules"/>
    <property type="evidence" value="ECO:0007669"/>
    <property type="project" value="InterPro"/>
</dbReference>
<comment type="subcellular location">
    <subcellularLocation>
        <location evidence="1">Cell membrane</location>
        <topology evidence="1">Single-pass type I membrane protein</topology>
    </subcellularLocation>
</comment>
<dbReference type="SMART" id="SM00112">
    <property type="entry name" value="CA"/>
    <property type="match status" value="13"/>
</dbReference>
<evidence type="ECO:0000256" key="3">
    <source>
        <dbReference type="ARBA" id="ARBA00022536"/>
    </source>
</evidence>
<keyword evidence="19" id="KW-1185">Reference proteome</keyword>